<dbReference type="AlphaFoldDB" id="A0A3M7PZK4"/>
<protein>
    <submittedName>
        <fullName evidence="2">Uncharacterized protein</fullName>
    </submittedName>
</protein>
<dbReference type="OrthoDB" id="10502441at2759"/>
<organism evidence="2 3">
    <name type="scientific">Brachionus plicatilis</name>
    <name type="common">Marine rotifer</name>
    <name type="synonym">Brachionus muelleri</name>
    <dbReference type="NCBI Taxonomy" id="10195"/>
    <lineage>
        <taxon>Eukaryota</taxon>
        <taxon>Metazoa</taxon>
        <taxon>Spiralia</taxon>
        <taxon>Gnathifera</taxon>
        <taxon>Rotifera</taxon>
        <taxon>Eurotatoria</taxon>
        <taxon>Monogononta</taxon>
        <taxon>Pseudotrocha</taxon>
        <taxon>Ploima</taxon>
        <taxon>Brachionidae</taxon>
        <taxon>Brachionus</taxon>
    </lineage>
</organism>
<dbReference type="PANTHER" id="PTHR34645">
    <property type="entry name" value="SIMILAR TO HYPOTHETICAL PROTEIN"/>
    <property type="match status" value="1"/>
</dbReference>
<keyword evidence="3" id="KW-1185">Reference proteome</keyword>
<dbReference type="Proteomes" id="UP000276133">
    <property type="component" value="Unassembled WGS sequence"/>
</dbReference>
<evidence type="ECO:0000313" key="3">
    <source>
        <dbReference type="Proteomes" id="UP000276133"/>
    </source>
</evidence>
<accession>A0A3M7PZK4</accession>
<name>A0A3M7PZK4_BRAPC</name>
<reference evidence="2 3" key="1">
    <citation type="journal article" date="2018" name="Sci. Rep.">
        <title>Genomic signatures of local adaptation to the degree of environmental predictability in rotifers.</title>
        <authorList>
            <person name="Franch-Gras L."/>
            <person name="Hahn C."/>
            <person name="Garcia-Roger E.M."/>
            <person name="Carmona M.J."/>
            <person name="Serra M."/>
            <person name="Gomez A."/>
        </authorList>
    </citation>
    <scope>NUCLEOTIDE SEQUENCE [LARGE SCALE GENOMIC DNA]</scope>
    <source>
        <strain evidence="2">HYR1</strain>
    </source>
</reference>
<evidence type="ECO:0000256" key="1">
    <source>
        <dbReference type="SAM" id="Coils"/>
    </source>
</evidence>
<dbReference type="EMBL" id="REGN01008244">
    <property type="protein sequence ID" value="RNA04078.1"/>
    <property type="molecule type" value="Genomic_DNA"/>
</dbReference>
<sequence length="404" mass="48068">MINKTQLLDVNMFNPFLTPKSTDSAQTTSTSRLNFKVNKQNFKEYTKNTMKISVQKKTAPKKQLGFSSLSGSHHRQMLNSPCSFFDSSHEYKSPRSAQSSLQYGQYSAHTNSILPSFFLDEREASINCKEDIHGKIIEIGENIHESVIQDVKSNLESVYRQRELELMKKLEKEKEMNIENERAYFSTRLEEVQNQIKAEYELKLREKLTETQMHCQNAAQENLESHKIELRKQLEDKVSEIKEHYNNERKHLAERSARKERERIIHQIDEERKANEAKIEQLNEQWKLKIQESGEELKKKLRVEFDEELNLKVESLNRSKEKELHEQKKNFDLKIENLNEEMRKKNVEIKNLYSKLEELDRKNYEIVIEFEKIRGEFKNCIKRFTGLNPIESEFLFAFNEFNKF</sequence>
<gene>
    <name evidence="2" type="ORF">BpHYR1_054224</name>
</gene>
<feature type="coiled-coil region" evidence="1">
    <location>
        <begin position="216"/>
        <end position="285"/>
    </location>
</feature>
<dbReference type="PANTHER" id="PTHR34645:SF1">
    <property type="entry name" value="GENE 136-RELATED"/>
    <property type="match status" value="1"/>
</dbReference>
<comment type="caution">
    <text evidence="2">The sequence shown here is derived from an EMBL/GenBank/DDBJ whole genome shotgun (WGS) entry which is preliminary data.</text>
</comment>
<feature type="coiled-coil region" evidence="1">
    <location>
        <begin position="321"/>
        <end position="362"/>
    </location>
</feature>
<proteinExistence type="predicted"/>
<evidence type="ECO:0000313" key="2">
    <source>
        <dbReference type="EMBL" id="RNA04078.1"/>
    </source>
</evidence>
<dbReference type="InterPro" id="IPR038927">
    <property type="entry name" value="C6orf163"/>
</dbReference>
<keyword evidence="1" id="KW-0175">Coiled coil</keyword>